<name>A0A8S1DPH7_9INSE</name>
<comment type="caution">
    <text evidence="1">The sequence shown here is derived from an EMBL/GenBank/DDBJ whole genome shotgun (WGS) entry which is preliminary data.</text>
</comment>
<dbReference type="Gene3D" id="3.10.100.10">
    <property type="entry name" value="Mannose-Binding Protein A, subunit A"/>
    <property type="match status" value="1"/>
</dbReference>
<keyword evidence="2" id="KW-1185">Reference proteome</keyword>
<dbReference type="EMBL" id="CADEPI010000426">
    <property type="protein sequence ID" value="CAB3385654.1"/>
    <property type="molecule type" value="Genomic_DNA"/>
</dbReference>
<dbReference type="Proteomes" id="UP000494165">
    <property type="component" value="Unassembled WGS sequence"/>
</dbReference>
<dbReference type="AlphaFoldDB" id="A0A8S1DPH7"/>
<evidence type="ECO:0000313" key="2">
    <source>
        <dbReference type="Proteomes" id="UP000494165"/>
    </source>
</evidence>
<accession>A0A8S1DPH7</accession>
<evidence type="ECO:0008006" key="3">
    <source>
        <dbReference type="Google" id="ProtNLM"/>
    </source>
</evidence>
<evidence type="ECO:0000313" key="1">
    <source>
        <dbReference type="EMBL" id="CAB3385654.1"/>
    </source>
</evidence>
<sequence>MQQSGDYPLFYFPVLIQDVRFKAEKFCRSHFLDFGVESSMLSYMMSNYPNFPKNMKLWTSDVEVMNATAKNRTVACKVFKMRRGNLTTELENCDNPNFFICMLPELCHEEMCASRCTGQKCKEFKSKEDCTAECMKPNCGNEITAKFGYKSSDGELFEKCGYQYLVSKSVSFSPNAARMFCCTKQMSLIGLYSEQESKCLAAELIRRKLHVRAFWTSANVSATCSDTYFWCNFDGSAEIIDSNLLPNNPDTSKKLAAQVDNATGSIVYEFESSSSLRRVICKRVLPQRCTESVCIPVGCELEYKENLKRKFTPAVYRPGCVYVNGCNRIYDVSTVLKETQFQAAKYACANFDVNTTFCALETKEEFDCLLKVFKANNIKSGQYYVSASSFGCPRSVRWCNERDNPLMEGPHIQWEEGEPSMDPSKECVYARYNNDKNQITFGKINCAVNLWYIKESEPIYTNNSFGLD</sequence>
<dbReference type="InterPro" id="IPR016186">
    <property type="entry name" value="C-type_lectin-like/link_sf"/>
</dbReference>
<proteinExistence type="predicted"/>
<organism evidence="1 2">
    <name type="scientific">Cloeon dipterum</name>
    <dbReference type="NCBI Taxonomy" id="197152"/>
    <lineage>
        <taxon>Eukaryota</taxon>
        <taxon>Metazoa</taxon>
        <taxon>Ecdysozoa</taxon>
        <taxon>Arthropoda</taxon>
        <taxon>Hexapoda</taxon>
        <taxon>Insecta</taxon>
        <taxon>Pterygota</taxon>
        <taxon>Palaeoptera</taxon>
        <taxon>Ephemeroptera</taxon>
        <taxon>Pisciforma</taxon>
        <taxon>Baetidae</taxon>
        <taxon>Cloeon</taxon>
    </lineage>
</organism>
<reference evidence="1 2" key="1">
    <citation type="submission" date="2020-04" db="EMBL/GenBank/DDBJ databases">
        <authorList>
            <person name="Alioto T."/>
            <person name="Alioto T."/>
            <person name="Gomez Garrido J."/>
        </authorList>
    </citation>
    <scope>NUCLEOTIDE SEQUENCE [LARGE SCALE GENOMIC DNA]</scope>
</reference>
<protein>
    <recommendedName>
        <fullName evidence="3">C-type lectin domain-containing protein</fullName>
    </recommendedName>
</protein>
<dbReference type="InterPro" id="IPR016187">
    <property type="entry name" value="CTDL_fold"/>
</dbReference>
<dbReference type="SUPFAM" id="SSF56436">
    <property type="entry name" value="C-type lectin-like"/>
    <property type="match status" value="2"/>
</dbReference>
<gene>
    <name evidence="1" type="ORF">CLODIP_2_CD06242</name>
</gene>